<dbReference type="SUPFAM" id="SSF56219">
    <property type="entry name" value="DNase I-like"/>
    <property type="match status" value="1"/>
</dbReference>
<keyword evidence="3" id="KW-1185">Reference proteome</keyword>
<evidence type="ECO:0000313" key="2">
    <source>
        <dbReference type="EMBL" id="BBZ60656.1"/>
    </source>
</evidence>
<proteinExistence type="predicted"/>
<dbReference type="EMBL" id="AP022617">
    <property type="protein sequence ID" value="BBZ60656.1"/>
    <property type="molecule type" value="Genomic_DNA"/>
</dbReference>
<evidence type="ECO:0000313" key="3">
    <source>
        <dbReference type="Proteomes" id="UP000466039"/>
    </source>
</evidence>
<organism evidence="2 3">
    <name type="scientific">Mycolicibacterium monacense</name>
    <name type="common">Mycobacterium monacense</name>
    <dbReference type="NCBI Taxonomy" id="85693"/>
    <lineage>
        <taxon>Bacteria</taxon>
        <taxon>Bacillati</taxon>
        <taxon>Actinomycetota</taxon>
        <taxon>Actinomycetes</taxon>
        <taxon>Mycobacteriales</taxon>
        <taxon>Mycobacteriaceae</taxon>
        <taxon>Mycolicibacterium</taxon>
    </lineage>
</organism>
<dbReference type="Gene3D" id="3.60.10.10">
    <property type="entry name" value="Endonuclease/exonuclease/phosphatase"/>
    <property type="match status" value="1"/>
</dbReference>
<dbReference type="AlphaFoldDB" id="A0AAD1ITK2"/>
<accession>A0AAD1ITK2</accession>
<name>A0AAD1ITK2_MYCMB</name>
<sequence length="418" mass="45634">MSASDGILDRMSSNAISLRLVEWNVAMSLHTKAHLLAALNPTVAVLPESAGTASARDALQAVGATSVEWIGGNKNKGLSVAAFNGWQLAIDDDYDRGFQWVMPVHVTGPGHIRLLAVWDMNHRGTGHLSARQFGACRASIDYYEQFLSGPADLVIISGDFNNSVRWDKPTKRAKFGDFMDQLEARGFVSAYHHTRGCERGAEPDPTLWWTRNADKPYHIDYTLVSRPEAVQTVTVGTHSDWLSYSDHSPMTVDLRVSPRADRGVGPPSNQVTATGGDDSQDFKAVDPSAESQLVRHPGPAGATPDDKLTRFQLEPDSLPDMLCGVNGEGFVQAFRPTSFTAEWTRGVLVEVRIWGPRVLQDGSLGKRELDHRWKNARAAGGIDIADLPPLIADRLRSDTSANRCQLGGTASDSLKRIL</sequence>
<protein>
    <recommendedName>
        <fullName evidence="4">Endonuclease/exonuclease/phosphatase</fullName>
    </recommendedName>
</protein>
<dbReference type="InterPro" id="IPR036691">
    <property type="entry name" value="Endo/exonu/phosph_ase_sf"/>
</dbReference>
<reference evidence="2 3" key="1">
    <citation type="journal article" date="2019" name="Emerg. Microbes Infect.">
        <title>Comprehensive subspecies identification of 175 nontuberculous mycobacteria species based on 7547 genomic profiles.</title>
        <authorList>
            <person name="Matsumoto Y."/>
            <person name="Kinjo T."/>
            <person name="Motooka D."/>
            <person name="Nabeya D."/>
            <person name="Jung N."/>
            <person name="Uechi K."/>
            <person name="Horii T."/>
            <person name="Iida T."/>
            <person name="Fujita J."/>
            <person name="Nakamura S."/>
        </authorList>
    </citation>
    <scope>NUCLEOTIDE SEQUENCE [LARGE SCALE GENOMIC DNA]</scope>
    <source>
        <strain evidence="2 3">JCM 15658</strain>
    </source>
</reference>
<feature type="region of interest" description="Disordered" evidence="1">
    <location>
        <begin position="257"/>
        <end position="283"/>
    </location>
</feature>
<evidence type="ECO:0000256" key="1">
    <source>
        <dbReference type="SAM" id="MobiDB-lite"/>
    </source>
</evidence>
<dbReference type="Proteomes" id="UP000466039">
    <property type="component" value="Chromosome"/>
</dbReference>
<gene>
    <name evidence="2" type="ORF">MMON_19570</name>
</gene>
<evidence type="ECO:0008006" key="4">
    <source>
        <dbReference type="Google" id="ProtNLM"/>
    </source>
</evidence>